<feature type="compositionally biased region" description="Acidic residues" evidence="11">
    <location>
        <begin position="507"/>
        <end position="529"/>
    </location>
</feature>
<dbReference type="Proteomes" id="UP001161438">
    <property type="component" value="Chromosome 16"/>
</dbReference>
<dbReference type="GO" id="GO:0015031">
    <property type="term" value="P:protein transport"/>
    <property type="evidence" value="ECO:0007669"/>
    <property type="project" value="UniProtKB-KW"/>
</dbReference>
<evidence type="ECO:0000256" key="11">
    <source>
        <dbReference type="SAM" id="MobiDB-lite"/>
    </source>
</evidence>
<feature type="compositionally biased region" description="Basic and acidic residues" evidence="11">
    <location>
        <begin position="1747"/>
        <end position="1760"/>
    </location>
</feature>
<dbReference type="GO" id="GO:0070971">
    <property type="term" value="C:endoplasmic reticulum exit site"/>
    <property type="evidence" value="ECO:0007669"/>
    <property type="project" value="UniProtKB-ARBA"/>
</dbReference>
<feature type="compositionally biased region" description="Polar residues" evidence="11">
    <location>
        <begin position="239"/>
        <end position="251"/>
    </location>
</feature>
<dbReference type="GO" id="GO:0007030">
    <property type="term" value="P:Golgi organization"/>
    <property type="evidence" value="ECO:0007669"/>
    <property type="project" value="TreeGrafter"/>
</dbReference>
<feature type="region of interest" description="Disordered" evidence="11">
    <location>
        <begin position="121"/>
        <end position="156"/>
    </location>
</feature>
<evidence type="ECO:0000313" key="16">
    <source>
        <dbReference type="Proteomes" id="UP001161438"/>
    </source>
</evidence>
<feature type="region of interest" description="Disordered" evidence="11">
    <location>
        <begin position="638"/>
        <end position="703"/>
    </location>
</feature>
<dbReference type="GO" id="GO:0006914">
    <property type="term" value="P:autophagy"/>
    <property type="evidence" value="ECO:0007669"/>
    <property type="project" value="UniProtKB-KW"/>
</dbReference>
<feature type="compositionally biased region" description="Acidic residues" evidence="11">
    <location>
        <begin position="423"/>
        <end position="439"/>
    </location>
</feature>
<feature type="region of interest" description="Disordered" evidence="11">
    <location>
        <begin position="1522"/>
        <end position="1565"/>
    </location>
</feature>
<feature type="compositionally biased region" description="Polar residues" evidence="11">
    <location>
        <begin position="2098"/>
        <end position="2117"/>
    </location>
</feature>
<feature type="compositionally biased region" description="Low complexity" evidence="11">
    <location>
        <begin position="193"/>
        <end position="218"/>
    </location>
</feature>
<feature type="compositionally biased region" description="Polar residues" evidence="11">
    <location>
        <begin position="353"/>
        <end position="363"/>
    </location>
</feature>
<evidence type="ECO:0000256" key="7">
    <source>
        <dbReference type="ARBA" id="ARBA00023006"/>
    </source>
</evidence>
<dbReference type="GO" id="GO:0070973">
    <property type="term" value="P:protein localization to endoplasmic reticulum exit site"/>
    <property type="evidence" value="ECO:0007669"/>
    <property type="project" value="TreeGrafter"/>
</dbReference>
<evidence type="ECO:0000256" key="9">
    <source>
        <dbReference type="ARBA" id="ARBA00024687"/>
    </source>
</evidence>
<keyword evidence="3 10" id="KW-0813">Transport</keyword>
<evidence type="ECO:0000256" key="8">
    <source>
        <dbReference type="ARBA" id="ARBA00023136"/>
    </source>
</evidence>
<feature type="domain" description="Sec16 N-terminal" evidence="14">
    <location>
        <begin position="295"/>
        <end position="558"/>
    </location>
</feature>
<feature type="region of interest" description="Disordered" evidence="11">
    <location>
        <begin position="753"/>
        <end position="783"/>
    </location>
</feature>
<feature type="compositionally biased region" description="Basic and acidic residues" evidence="11">
    <location>
        <begin position="379"/>
        <end position="407"/>
    </location>
</feature>
<comment type="function">
    <text evidence="9 10">Involved in the initiation of assembly of the COPII coat required for the formation of transport vesicles from the endoplasmic reticulum (ER) and the selection of cargo molecules. Also involved in autophagy.</text>
</comment>
<feature type="compositionally biased region" description="Polar residues" evidence="11">
    <location>
        <begin position="754"/>
        <end position="764"/>
    </location>
</feature>
<evidence type="ECO:0000259" key="13">
    <source>
        <dbReference type="Pfam" id="PF12932"/>
    </source>
</evidence>
<feature type="domain" description="Sec16 Sec23-binding" evidence="12">
    <location>
        <begin position="1125"/>
        <end position="1409"/>
    </location>
</feature>
<feature type="region of interest" description="Disordered" evidence="11">
    <location>
        <begin position="2064"/>
        <end position="2157"/>
    </location>
</feature>
<feature type="region of interest" description="Disordered" evidence="11">
    <location>
        <begin position="1899"/>
        <end position="1936"/>
    </location>
</feature>
<dbReference type="Gene3D" id="6.20.50.30">
    <property type="match status" value="1"/>
</dbReference>
<feature type="compositionally biased region" description="Polar residues" evidence="11">
    <location>
        <begin position="1899"/>
        <end position="1933"/>
    </location>
</feature>
<feature type="compositionally biased region" description="Basic and acidic residues" evidence="11">
    <location>
        <begin position="227"/>
        <end position="238"/>
    </location>
</feature>
<feature type="domain" description="Sec16 central conserved" evidence="13">
    <location>
        <begin position="983"/>
        <end position="1067"/>
    </location>
</feature>
<dbReference type="CDD" id="cd09233">
    <property type="entry name" value="ACE1-Sec16-like"/>
    <property type="match status" value="1"/>
</dbReference>
<feature type="compositionally biased region" description="Polar residues" evidence="11">
    <location>
        <begin position="29"/>
        <end position="58"/>
    </location>
</feature>
<feature type="compositionally biased region" description="Polar residues" evidence="11">
    <location>
        <begin position="137"/>
        <end position="156"/>
    </location>
</feature>
<feature type="region of interest" description="Disordered" evidence="11">
    <location>
        <begin position="1"/>
        <end position="85"/>
    </location>
</feature>
<evidence type="ECO:0000259" key="12">
    <source>
        <dbReference type="Pfam" id="PF12931"/>
    </source>
</evidence>
<feature type="compositionally biased region" description="Polar residues" evidence="11">
    <location>
        <begin position="834"/>
        <end position="851"/>
    </location>
</feature>
<evidence type="ECO:0000256" key="10">
    <source>
        <dbReference type="RuleBase" id="RU364101"/>
    </source>
</evidence>
<gene>
    <name evidence="15" type="primary">SMKI16G0940</name>
    <name evidence="15" type="ORF">SMKI_16G0940</name>
</gene>
<feature type="region of interest" description="Disordered" evidence="11">
    <location>
        <begin position="1747"/>
        <end position="1807"/>
    </location>
</feature>
<accession>A0AA35NG36</accession>
<feature type="compositionally biased region" description="Polar residues" evidence="11">
    <location>
        <begin position="1551"/>
        <end position="1565"/>
    </location>
</feature>
<evidence type="ECO:0000256" key="4">
    <source>
        <dbReference type="ARBA" id="ARBA00022824"/>
    </source>
</evidence>
<dbReference type="Gene3D" id="1.20.58.940">
    <property type="match status" value="1"/>
</dbReference>
<keyword evidence="6 10" id="KW-0653">Protein transport</keyword>
<dbReference type="GeneID" id="80921719"/>
<evidence type="ECO:0000256" key="5">
    <source>
        <dbReference type="ARBA" id="ARBA00022892"/>
    </source>
</evidence>
<feature type="compositionally biased region" description="Basic and acidic residues" evidence="11">
    <location>
        <begin position="542"/>
        <end position="551"/>
    </location>
</feature>
<feature type="region of interest" description="Disordered" evidence="11">
    <location>
        <begin position="346"/>
        <end position="551"/>
    </location>
</feature>
<dbReference type="GO" id="GO:0012507">
    <property type="term" value="C:ER to Golgi transport vesicle membrane"/>
    <property type="evidence" value="ECO:0007669"/>
    <property type="project" value="TreeGrafter"/>
</dbReference>
<feature type="compositionally biased region" description="Polar residues" evidence="11">
    <location>
        <begin position="772"/>
        <end position="781"/>
    </location>
</feature>
<feature type="compositionally biased region" description="Polar residues" evidence="11">
    <location>
        <begin position="66"/>
        <end position="84"/>
    </location>
</feature>
<evidence type="ECO:0000256" key="2">
    <source>
        <dbReference type="ARBA" id="ARBA00005927"/>
    </source>
</evidence>
<evidence type="ECO:0000256" key="3">
    <source>
        <dbReference type="ARBA" id="ARBA00022448"/>
    </source>
</evidence>
<keyword evidence="4 10" id="KW-0256">Endoplasmic reticulum</keyword>
<sequence length="2193" mass="241157">MTSEAKKRKNQKKKLRQRQKKAAEKAASHNEQPLESPESTISISFNNNSLSRTESDITPESDALPVSSSTNISSGNDIQLQAPDTQEFHNELCNESSQHDIVADRSDFSKNLMIENNSFSLQTKLNGSQEDGKTASDIPSSEPSPNAITVEPNDNNENARKAAAIFAVNEDVSSDKECGNYDSVIISSNDGTNSHNNHPLSSSGSLLSPELPSDDASSYNISLGTTDDDKSDGCHYNDKNINLNLGNASSQEHSRKESAPLKMETQEPTEERMQNMAHKENTNDLYVSDTEASVNVMKCSDDDASKLFQDDNSNQKLPWEEDAERPLFNESIDESEELAAELEQSNEFYTGKENANNFDSSMVSADRKSSSEENLEEISQEHNKQEIDGHAGKNIETENFTEKKDIKSPSSAEVGILETGNDIQDETDSLFAQDSEELGEALPWESGGKNADVTSESKKSDEDLFAADENNEKLPWEISEDQTSSGNTKNSTQTSTEKVAEQKFSFLEDDDDLLDDDSFLASSEEEEATIDTNTTEILSSKPVEEKKASRYEPVVEHKTRMHQEQAQFTNTAGIVTPQQFHGLAKNASNVASQQVNVPSTVGPKPPVIKDSNSIIKINEEKKKSDAYDFPLEIISESSKKGHAKPVAVPTQRFGSGNSFSSLEKPIPQSRKGSSNSNRPPVVPLGAQMSRPSRTNSTVSQTPLNYAFPNPYKIQQPQQSSIQQGIPLLNANIPPPTLQLDTNSSAPPIRARGISNASVGSTTSFGARRPTQYGINNGQSPVSPYGHPTINLPTANKYAPISPTVQQGQYPSISQNLAAPVVNNHNFVKTHRGHTSSISSYTPNQNEHASRYAPNNQQSYQVPQASQPVPPTAAHSNFQTQLRNSYVAPMVPSGQIAASIQPHMNIQAPVDVLPLMPVQNSTNLQPRAINVVPANSLPLANAPLSGNIFPESVSQQSANSVAPLQRKKHSMQLDNGALLNRQFPIFHWSSSNKVVYTVPSIPDQSHYMISSNLVQDIRVVSVDQIIKPNDMLKSFPGPLSSAKLKKKDLIKWMETTIKAISANDSSADMTIWKLLEMKLSDKISWENISKLLYNSDELLMYLSQPFPNTEIIPNAYRLDINCQMRILAFLQTGNHDEALRLALGRRDYAIALLIGSLMGKDKWSEVIQEYLYEEFTAGPNDQKVLANFLFLIFQVFVGNSKMTLKNFYSNEEASQWALTNWKSIVAAVLINIPENVEEPLSIPPVVLEFLIEFGIFLTKKGLTVAASTLFIIGNVPLSNEPVMADSDVIFESIGNVNTFEGVLWGEIYEYIFSCDSKFKVFPSILPQKVFHASLLQEQGLTNLATKYTDYLGSSIRKLPRKNALTINLTRELSEVVTRLSESNTGWLAKPKLSSVWGQLDKSFNKYIGGDDVDALSKKNEKKKVFDGFTPGSSANSSTVDLTQTFTPFQAQVTSQSYVDTTALLHNTHNAPINSVLHSKPSHVSKNLAEASLPYTHRVGDSLQGSPQRIQNTQYATVDPQMTSLRRVRTDQHASEMTSKSQQKLDKKPTPHAPQSGQNYSIPMEKSNSNAPSLFADFTAPPKFGRMPSNYMSSPDLVRRESIISTGSDFLPPPKVGGFMKTNSSQGSLMYSPSVEALPIDPIVPPDHEKRYDVSSNKHPQESTPEQEFHIPECNNNTDQNTLKDFAEVTGETMDIEASGLDDEKSTSPIQINNQATFPVSLNQDVVDEGQLILESDDGVRNADASKIEKNLSVNENEKSGEEQPQCVPKSVSSAYLPSADGVSLKNEPPAEKKSNVSKPVPSTYLPSAENALAEDKQMSQKQDISLKSKPISQEQNISVNIQATVATPIEQHILTQKPKSTTANKMHYSPYMPQTAAASANGDVPTILEAPPTIFAGTPHVQTSSPSPYSPLSNKTNESTFEPMAQSHSNSNALENRFNPMKKAEVVEKDTFEPTIRKASTNQYRAFKPLESDAGKYNDVIEEESDEDVMSADEGKSRKQERRKDEDTKKESKSGNKDIDDKSNGWFGWLKKDTGDKKVYKAKLGHKNTLYYDEKLKRWVNKNATEEEKQKIVESSAPPPPPIVKRKDGGPKTKPRSGPINNSLPPINSTTVVPNNPITGEPLPIKSSPSAGLNLENSPPPSSPTPNISGVNLTGKKANGLDDLLNLAGGPKPASTRRKKKMTRGYINVMDNIQ</sequence>
<feature type="region of interest" description="Disordered" evidence="11">
    <location>
        <begin position="832"/>
        <end position="851"/>
    </location>
</feature>
<feature type="compositionally biased region" description="Polar residues" evidence="11">
    <location>
        <begin position="689"/>
        <end position="703"/>
    </location>
</feature>
<feature type="compositionally biased region" description="Polar residues" evidence="11">
    <location>
        <begin position="1652"/>
        <end position="1664"/>
    </location>
</feature>
<evidence type="ECO:0000313" key="15">
    <source>
        <dbReference type="EMBL" id="CAI4036794.1"/>
    </source>
</evidence>
<name>A0AA35NG36_SACMI</name>
<dbReference type="PANTHER" id="PTHR13402">
    <property type="entry name" value="RGPR-RELATED"/>
    <property type="match status" value="1"/>
</dbReference>
<feature type="region of interest" description="Disordered" evidence="11">
    <location>
        <begin position="1649"/>
        <end position="1668"/>
    </location>
</feature>
<dbReference type="InterPro" id="IPR024468">
    <property type="entry name" value="Sec16_N"/>
</dbReference>
<feature type="region of interest" description="Disordered" evidence="11">
    <location>
        <begin position="190"/>
        <end position="268"/>
    </location>
</feature>
<feature type="compositionally biased region" description="Polar residues" evidence="11">
    <location>
        <begin position="481"/>
        <end position="497"/>
    </location>
</feature>
<reference evidence="15" key="1">
    <citation type="submission" date="2022-10" db="EMBL/GenBank/DDBJ databases">
        <authorList>
            <person name="Byrne P K."/>
        </authorList>
    </citation>
    <scope>NUCLEOTIDE SEQUENCE</scope>
    <source>
        <strain evidence="15">IFO1815</strain>
    </source>
</reference>
<feature type="compositionally biased region" description="Polar residues" evidence="11">
    <location>
        <begin position="652"/>
        <end position="661"/>
    </location>
</feature>
<dbReference type="GO" id="GO:0016192">
    <property type="term" value="P:vesicle-mediated transport"/>
    <property type="evidence" value="ECO:0007669"/>
    <property type="project" value="UniProtKB-KW"/>
</dbReference>
<dbReference type="InterPro" id="IPR024340">
    <property type="entry name" value="Sec16_CCD"/>
</dbReference>
<comment type="subcellular location">
    <subcellularLocation>
        <location evidence="1">Endoplasmic reticulum membrane</location>
        <topology evidence="1">Peripheral membrane protein</topology>
        <orientation evidence="1">Cytoplasmic side</orientation>
    </subcellularLocation>
</comment>
<feature type="region of interest" description="Disordered" evidence="11">
    <location>
        <begin position="1964"/>
        <end position="2030"/>
    </location>
</feature>
<proteinExistence type="inferred from homology"/>
<feature type="compositionally biased region" description="Polar residues" evidence="11">
    <location>
        <begin position="2126"/>
        <end position="2136"/>
    </location>
</feature>
<keyword evidence="16" id="KW-1185">Reference proteome</keyword>
<dbReference type="GO" id="GO:0005789">
    <property type="term" value="C:endoplasmic reticulum membrane"/>
    <property type="evidence" value="ECO:0007669"/>
    <property type="project" value="UniProtKB-SubCell"/>
</dbReference>
<keyword evidence="5 10" id="KW-0931">ER-Golgi transport</keyword>
<dbReference type="PANTHER" id="PTHR13402:SF6">
    <property type="entry name" value="SECRETORY 16, ISOFORM I"/>
    <property type="match status" value="1"/>
</dbReference>
<dbReference type="Pfam" id="PF12931">
    <property type="entry name" value="TPR_Sec16"/>
    <property type="match status" value="1"/>
</dbReference>
<feature type="compositionally biased region" description="Basic and acidic residues" evidence="11">
    <location>
        <begin position="1992"/>
        <end position="2022"/>
    </location>
</feature>
<evidence type="ECO:0000256" key="6">
    <source>
        <dbReference type="ARBA" id="ARBA00022927"/>
    </source>
</evidence>
<evidence type="ECO:0000259" key="14">
    <source>
        <dbReference type="Pfam" id="PF12935"/>
    </source>
</evidence>
<dbReference type="InterPro" id="IPR024298">
    <property type="entry name" value="Sec16_Sec23-bd"/>
</dbReference>
<dbReference type="RefSeq" id="XP_056079912.1">
    <property type="nucleotide sequence ID" value="XM_056226167.1"/>
</dbReference>
<organism evidence="15 16">
    <name type="scientific">Saccharomyces mikatae IFO 1815</name>
    <dbReference type="NCBI Taxonomy" id="226126"/>
    <lineage>
        <taxon>Eukaryota</taxon>
        <taxon>Fungi</taxon>
        <taxon>Dikarya</taxon>
        <taxon>Ascomycota</taxon>
        <taxon>Saccharomycotina</taxon>
        <taxon>Saccharomycetes</taxon>
        <taxon>Saccharomycetales</taxon>
        <taxon>Saccharomycetaceae</taxon>
        <taxon>Saccharomyces</taxon>
    </lineage>
</organism>
<evidence type="ECO:0000256" key="1">
    <source>
        <dbReference type="ARBA" id="ARBA00004397"/>
    </source>
</evidence>
<feature type="compositionally biased region" description="Basic residues" evidence="11">
    <location>
        <begin position="1"/>
        <end position="20"/>
    </location>
</feature>
<dbReference type="EMBL" id="OX365772">
    <property type="protein sequence ID" value="CAI4036794.1"/>
    <property type="molecule type" value="Genomic_DNA"/>
</dbReference>
<dbReference type="Pfam" id="PF12932">
    <property type="entry name" value="Sec16"/>
    <property type="match status" value="1"/>
</dbReference>
<keyword evidence="7 10" id="KW-0072">Autophagy</keyword>
<protein>
    <recommendedName>
        <fullName evidence="10">Protein transport protein sec16</fullName>
    </recommendedName>
</protein>
<comment type="similarity">
    <text evidence="2 10">Belongs to the SEC16 family.</text>
</comment>
<feature type="compositionally biased region" description="Acidic residues" evidence="11">
    <location>
        <begin position="1979"/>
        <end position="1990"/>
    </location>
</feature>
<dbReference type="Pfam" id="PF12935">
    <property type="entry name" value="Sec16_N"/>
    <property type="match status" value="1"/>
</dbReference>
<keyword evidence="8 10" id="KW-0472">Membrane</keyword>